<organism evidence="1 2">
    <name type="scientific">Avena sativa</name>
    <name type="common">Oat</name>
    <dbReference type="NCBI Taxonomy" id="4498"/>
    <lineage>
        <taxon>Eukaryota</taxon>
        <taxon>Viridiplantae</taxon>
        <taxon>Streptophyta</taxon>
        <taxon>Embryophyta</taxon>
        <taxon>Tracheophyta</taxon>
        <taxon>Spermatophyta</taxon>
        <taxon>Magnoliopsida</taxon>
        <taxon>Liliopsida</taxon>
        <taxon>Poales</taxon>
        <taxon>Poaceae</taxon>
        <taxon>BOP clade</taxon>
        <taxon>Pooideae</taxon>
        <taxon>Poodae</taxon>
        <taxon>Poeae</taxon>
        <taxon>Poeae Chloroplast Group 1 (Aveneae type)</taxon>
        <taxon>Aveninae</taxon>
        <taxon>Avena</taxon>
    </lineage>
</organism>
<evidence type="ECO:0000313" key="1">
    <source>
        <dbReference type="EnsemblPlants" id="AVESA.00010b.r2.4AG0594030.1.CDS.1"/>
    </source>
</evidence>
<protein>
    <submittedName>
        <fullName evidence="1">Uncharacterized protein</fullName>
    </submittedName>
</protein>
<dbReference type="EnsemblPlants" id="AVESA.00010b.r2.4AG0594030.1">
    <property type="protein sequence ID" value="AVESA.00010b.r2.4AG0594030.1.CDS.1"/>
    <property type="gene ID" value="AVESA.00010b.r2.4AG0594030"/>
</dbReference>
<name>A0ACD5WAS8_AVESA</name>
<accession>A0ACD5WAS8</accession>
<dbReference type="Proteomes" id="UP001732700">
    <property type="component" value="Chromosome 4A"/>
</dbReference>
<keyword evidence="2" id="KW-1185">Reference proteome</keyword>
<proteinExistence type="predicted"/>
<reference evidence="1" key="2">
    <citation type="submission" date="2025-09" db="UniProtKB">
        <authorList>
            <consortium name="EnsemblPlants"/>
        </authorList>
    </citation>
    <scope>IDENTIFICATION</scope>
</reference>
<reference evidence="1" key="1">
    <citation type="submission" date="2021-05" db="EMBL/GenBank/DDBJ databases">
        <authorList>
            <person name="Scholz U."/>
            <person name="Mascher M."/>
            <person name="Fiebig A."/>
        </authorList>
    </citation>
    <scope>NUCLEOTIDE SEQUENCE [LARGE SCALE GENOMIC DNA]</scope>
</reference>
<sequence length="156" mass="16796">MAKHFCPVLMAVAAIVVTAAAATAYIPVPASEVDTGNSATEPTAYEMLERYGFPPGILPEGAESYDLGSDGSFQVNFPSDCSFRVSKRYRLHYSSRIAGNIQDGYIRGLEGVKVKVVFAWISIREVGLDGGELRMHAGPLSKSFSADHFSTSPQCN</sequence>
<evidence type="ECO:0000313" key="2">
    <source>
        <dbReference type="Proteomes" id="UP001732700"/>
    </source>
</evidence>